<feature type="transmembrane region" description="Helical" evidence="6">
    <location>
        <begin position="174"/>
        <end position="194"/>
    </location>
</feature>
<sequence>MDKKNSLLFLLILGTAFWGISFSVTKLAIGQASSSTFLCYRFLAATAILSVIFWKHVRTINWDAVKTGISLAIPLTAGICLQTLGIKHSNASQCAFVAGMCVVIIPLLKIILYRAVAPVKIWIAASIAMIGLFIISVKSDLSIGIGDLYTIAGAVAFAVYLIQVEKHSKSRNIVSTIVPMFATCTVITCCLALTDTNAGWLPESRSFWTGIVFCALFSTAYMYTISNIAQRYISAERVSIIYLFEPVFGAIAAFFILGEELSWRLLLGGCLILAATLIAELNISGWAVLLRRNR</sequence>
<dbReference type="PANTHER" id="PTHR42920">
    <property type="entry name" value="OS03G0707200 PROTEIN-RELATED"/>
    <property type="match status" value="1"/>
</dbReference>
<feature type="transmembrane region" description="Helical" evidence="6">
    <location>
        <begin position="263"/>
        <end position="289"/>
    </location>
</feature>
<keyword evidence="9" id="KW-1185">Reference proteome</keyword>
<dbReference type="InterPro" id="IPR037185">
    <property type="entry name" value="EmrE-like"/>
</dbReference>
<protein>
    <submittedName>
        <fullName evidence="8">DMT family transporter</fullName>
    </submittedName>
</protein>
<feature type="transmembrane region" description="Helical" evidence="6">
    <location>
        <begin position="40"/>
        <end position="57"/>
    </location>
</feature>
<dbReference type="Pfam" id="PF00892">
    <property type="entry name" value="EamA"/>
    <property type="match status" value="2"/>
</dbReference>
<accession>A0ABV6LE77</accession>
<feature type="domain" description="EamA" evidence="7">
    <location>
        <begin position="8"/>
        <end position="136"/>
    </location>
</feature>
<dbReference type="Proteomes" id="UP001589828">
    <property type="component" value="Unassembled WGS sequence"/>
</dbReference>
<feature type="transmembrane region" description="Helical" evidence="6">
    <location>
        <begin position="64"/>
        <end position="84"/>
    </location>
</feature>
<dbReference type="EMBL" id="JBHLTS010000076">
    <property type="protein sequence ID" value="MFC0517781.1"/>
    <property type="molecule type" value="Genomic_DNA"/>
</dbReference>
<name>A0ABV6LE77_9SPHI</name>
<feature type="transmembrane region" description="Helical" evidence="6">
    <location>
        <begin position="143"/>
        <end position="162"/>
    </location>
</feature>
<dbReference type="InterPro" id="IPR000620">
    <property type="entry name" value="EamA_dom"/>
</dbReference>
<keyword evidence="3 6" id="KW-0812">Transmembrane</keyword>
<evidence type="ECO:0000256" key="3">
    <source>
        <dbReference type="ARBA" id="ARBA00022692"/>
    </source>
</evidence>
<reference evidence="8 9" key="1">
    <citation type="submission" date="2024-09" db="EMBL/GenBank/DDBJ databases">
        <authorList>
            <person name="Sun Q."/>
            <person name="Mori K."/>
        </authorList>
    </citation>
    <scope>NUCLEOTIDE SEQUENCE [LARGE SCALE GENOMIC DNA]</scope>
    <source>
        <strain evidence="8 9">NCAIM B.02415</strain>
    </source>
</reference>
<feature type="transmembrane region" description="Helical" evidence="6">
    <location>
        <begin position="90"/>
        <end position="112"/>
    </location>
</feature>
<gene>
    <name evidence="8" type="ORF">ACFFGT_26445</name>
</gene>
<keyword evidence="4 6" id="KW-1133">Transmembrane helix</keyword>
<feature type="domain" description="EamA" evidence="7">
    <location>
        <begin position="145"/>
        <end position="278"/>
    </location>
</feature>
<keyword evidence="5 6" id="KW-0472">Membrane</keyword>
<evidence type="ECO:0000256" key="4">
    <source>
        <dbReference type="ARBA" id="ARBA00022989"/>
    </source>
</evidence>
<organism evidence="8 9">
    <name type="scientific">Mucilaginibacter angelicae</name>
    <dbReference type="NCBI Taxonomy" id="869718"/>
    <lineage>
        <taxon>Bacteria</taxon>
        <taxon>Pseudomonadati</taxon>
        <taxon>Bacteroidota</taxon>
        <taxon>Sphingobacteriia</taxon>
        <taxon>Sphingobacteriales</taxon>
        <taxon>Sphingobacteriaceae</taxon>
        <taxon>Mucilaginibacter</taxon>
    </lineage>
</organism>
<feature type="transmembrane region" description="Helical" evidence="6">
    <location>
        <begin position="238"/>
        <end position="257"/>
    </location>
</feature>
<evidence type="ECO:0000313" key="8">
    <source>
        <dbReference type="EMBL" id="MFC0517781.1"/>
    </source>
</evidence>
<evidence type="ECO:0000256" key="1">
    <source>
        <dbReference type="ARBA" id="ARBA00004651"/>
    </source>
</evidence>
<evidence type="ECO:0000256" key="5">
    <source>
        <dbReference type="ARBA" id="ARBA00023136"/>
    </source>
</evidence>
<evidence type="ECO:0000313" key="9">
    <source>
        <dbReference type="Proteomes" id="UP001589828"/>
    </source>
</evidence>
<evidence type="ECO:0000256" key="6">
    <source>
        <dbReference type="SAM" id="Phobius"/>
    </source>
</evidence>
<dbReference type="InterPro" id="IPR051258">
    <property type="entry name" value="Diverse_Substrate_Transporter"/>
</dbReference>
<evidence type="ECO:0000259" key="7">
    <source>
        <dbReference type="Pfam" id="PF00892"/>
    </source>
</evidence>
<evidence type="ECO:0000256" key="2">
    <source>
        <dbReference type="ARBA" id="ARBA00022475"/>
    </source>
</evidence>
<keyword evidence="2" id="KW-1003">Cell membrane</keyword>
<proteinExistence type="predicted"/>
<dbReference type="SUPFAM" id="SSF103481">
    <property type="entry name" value="Multidrug resistance efflux transporter EmrE"/>
    <property type="match status" value="2"/>
</dbReference>
<feature type="transmembrane region" description="Helical" evidence="6">
    <location>
        <begin position="206"/>
        <end position="226"/>
    </location>
</feature>
<feature type="transmembrane region" description="Helical" evidence="6">
    <location>
        <begin position="119"/>
        <end position="137"/>
    </location>
</feature>
<dbReference type="PANTHER" id="PTHR42920:SF5">
    <property type="entry name" value="EAMA DOMAIN-CONTAINING PROTEIN"/>
    <property type="match status" value="1"/>
</dbReference>
<comment type="subcellular location">
    <subcellularLocation>
        <location evidence="1">Cell membrane</location>
        <topology evidence="1">Multi-pass membrane protein</topology>
    </subcellularLocation>
</comment>
<dbReference type="RefSeq" id="WP_377025516.1">
    <property type="nucleotide sequence ID" value="NZ_JBHLTS010000076.1"/>
</dbReference>
<comment type="caution">
    <text evidence="8">The sequence shown here is derived from an EMBL/GenBank/DDBJ whole genome shotgun (WGS) entry which is preliminary data.</text>
</comment>